<dbReference type="EMBL" id="RJVO01000001">
    <property type="protein sequence ID" value="ROH93703.1"/>
    <property type="molecule type" value="Genomic_DNA"/>
</dbReference>
<comment type="caution">
    <text evidence="1">The sequence shown here is derived from an EMBL/GenBank/DDBJ whole genome shotgun (WGS) entry which is preliminary data.</text>
</comment>
<keyword evidence="2" id="KW-1185">Reference proteome</keyword>
<protein>
    <submittedName>
        <fullName evidence="1">Uncharacterized protein</fullName>
    </submittedName>
</protein>
<dbReference type="Proteomes" id="UP000282106">
    <property type="component" value="Unassembled WGS sequence"/>
</dbReference>
<dbReference type="AlphaFoldDB" id="A0A3N0VLQ4"/>
<evidence type="ECO:0000313" key="2">
    <source>
        <dbReference type="Proteomes" id="UP000282106"/>
    </source>
</evidence>
<organism evidence="1 2">
    <name type="scientific">Stagnimonas aquatica</name>
    <dbReference type="NCBI Taxonomy" id="2689987"/>
    <lineage>
        <taxon>Bacteria</taxon>
        <taxon>Pseudomonadati</taxon>
        <taxon>Pseudomonadota</taxon>
        <taxon>Gammaproteobacteria</taxon>
        <taxon>Nevskiales</taxon>
        <taxon>Nevskiaceae</taxon>
        <taxon>Stagnimonas</taxon>
    </lineage>
</organism>
<dbReference type="InParanoid" id="A0A3N0VLQ4"/>
<name>A0A3N0VLQ4_9GAMM</name>
<gene>
    <name evidence="1" type="ORF">ED208_04045</name>
</gene>
<accession>A0A3N0VLQ4</accession>
<reference evidence="1 2" key="1">
    <citation type="submission" date="2018-10" db="EMBL/GenBank/DDBJ databases">
        <authorList>
            <person name="Chen W.-M."/>
        </authorList>
    </citation>
    <scope>NUCLEOTIDE SEQUENCE [LARGE SCALE GENOMIC DNA]</scope>
    <source>
        <strain evidence="1 2">THS-13</strain>
    </source>
</reference>
<sequence>MQLFLMVPKFLAQQTLEAIALHRSLGVLLRQRETQSRMTQSIDGHGSAHRPLVQTPALLEGAVELRRRQQPDALLEARAVH</sequence>
<proteinExistence type="predicted"/>
<evidence type="ECO:0000313" key="1">
    <source>
        <dbReference type="EMBL" id="ROH93703.1"/>
    </source>
</evidence>